<dbReference type="WBParaSite" id="TMUE_3000011092.1">
    <property type="protein sequence ID" value="TMUE_3000011092.1"/>
    <property type="gene ID" value="WBGene00293405"/>
</dbReference>
<reference evidence="2" key="1">
    <citation type="submission" date="2013-11" db="EMBL/GenBank/DDBJ databases">
        <authorList>
            <person name="Aslett M."/>
        </authorList>
    </citation>
    <scope>NUCLEOTIDE SEQUENCE [LARGE SCALE GENOMIC DNA]</scope>
    <source>
        <strain evidence="2">Edinburgh</strain>
    </source>
</reference>
<dbReference type="GO" id="GO:0008017">
    <property type="term" value="F:microtubule binding"/>
    <property type="evidence" value="ECO:0007669"/>
    <property type="project" value="InterPro"/>
</dbReference>
<keyword evidence="2" id="KW-1185">Reference proteome</keyword>
<dbReference type="PANTHER" id="PTHR19321">
    <property type="entry name" value="PROTEIN REGULATOR OF CYTOKINESIS 1 PRC1-RELATED"/>
    <property type="match status" value="1"/>
</dbReference>
<dbReference type="STRING" id="70415.A0A5S6QW26"/>
<dbReference type="InterPro" id="IPR007145">
    <property type="entry name" value="MAP65_Ase1_PRC1"/>
</dbReference>
<accession>A0A5S6QW26</accession>
<dbReference type="PANTHER" id="PTHR19321:SF41">
    <property type="entry name" value="FASCETTO-RELATED"/>
    <property type="match status" value="1"/>
</dbReference>
<evidence type="ECO:0000256" key="1">
    <source>
        <dbReference type="SAM" id="MobiDB-lite"/>
    </source>
</evidence>
<protein>
    <submittedName>
        <fullName evidence="3">Protein regulator of cytokinesis 1</fullName>
    </submittedName>
</protein>
<proteinExistence type="predicted"/>
<name>A0A5S6QW26_TRIMR</name>
<dbReference type="Proteomes" id="UP000046395">
    <property type="component" value="Unassembled WGS sequence"/>
</dbReference>
<organism evidence="2 3">
    <name type="scientific">Trichuris muris</name>
    <name type="common">Mouse whipworm</name>
    <dbReference type="NCBI Taxonomy" id="70415"/>
    <lineage>
        <taxon>Eukaryota</taxon>
        <taxon>Metazoa</taxon>
        <taxon>Ecdysozoa</taxon>
        <taxon>Nematoda</taxon>
        <taxon>Enoplea</taxon>
        <taxon>Dorylaimia</taxon>
        <taxon>Trichinellida</taxon>
        <taxon>Trichuridae</taxon>
        <taxon>Trichuris</taxon>
    </lineage>
</organism>
<evidence type="ECO:0000313" key="3">
    <source>
        <dbReference type="WBParaSite" id="TMUE_3000011092.1"/>
    </source>
</evidence>
<dbReference type="WBParaSite" id="TMUE_3000011092.2">
    <property type="protein sequence ID" value="TMUE_3000011092.2"/>
    <property type="gene ID" value="WBGene00293405"/>
</dbReference>
<dbReference type="GO" id="GO:0005819">
    <property type="term" value="C:spindle"/>
    <property type="evidence" value="ECO:0007669"/>
    <property type="project" value="TreeGrafter"/>
</dbReference>
<dbReference type="WBParaSite" id="TMUE_3000011092.3">
    <property type="protein sequence ID" value="TMUE_3000011092.3"/>
    <property type="gene ID" value="WBGene00293405"/>
</dbReference>
<dbReference type="Gene3D" id="1.20.58.1520">
    <property type="match status" value="1"/>
</dbReference>
<dbReference type="GO" id="GO:0000226">
    <property type="term" value="P:microtubule cytoskeleton organization"/>
    <property type="evidence" value="ECO:0007669"/>
    <property type="project" value="InterPro"/>
</dbReference>
<dbReference type="GO" id="GO:0005737">
    <property type="term" value="C:cytoplasm"/>
    <property type="evidence" value="ECO:0007669"/>
    <property type="project" value="TreeGrafter"/>
</dbReference>
<reference evidence="2" key="2">
    <citation type="submission" date="2014-03" db="EMBL/GenBank/DDBJ databases">
        <title>The whipworm genome and dual-species transcriptomics of an intimate host-pathogen interaction.</title>
        <authorList>
            <person name="Foth B.J."/>
            <person name="Tsai I.J."/>
            <person name="Reid A.J."/>
            <person name="Bancroft A.J."/>
            <person name="Nichol S."/>
            <person name="Tracey A."/>
            <person name="Holroyd N."/>
            <person name="Cotton J.A."/>
            <person name="Stanley E.J."/>
            <person name="Zarowiecki M."/>
            <person name="Liu J.Z."/>
            <person name="Huckvale T."/>
            <person name="Cooper P.J."/>
            <person name="Grencis R.K."/>
            <person name="Berriman M."/>
        </authorList>
    </citation>
    <scope>NUCLEOTIDE SEQUENCE [LARGE SCALE GENOMIC DNA]</scope>
    <source>
        <strain evidence="2">Edinburgh</strain>
    </source>
</reference>
<dbReference type="Pfam" id="PF03999">
    <property type="entry name" value="MAP65_ASE1"/>
    <property type="match status" value="2"/>
</dbReference>
<sequence>MDKASKLPTESLVERTNDAVQELVGIWQRLGISEVDCRARVEKTIDHVTSMLSEMVAEERRNFESVLSDVRNYKAEVQTVQEELNWWIVDLDNDLPLAKAASSYKLALTELKAEKMRRLALLKDLNEELAELCHRLGLEYQQEQRHEAVPTLSELDDLSEDVNFKKNILKQRISVFEGYASQMRAFASDLHFTGRDSFEVSVLRKDKAPTVLGDHDMDLLSALYSELSERHAEFVEQSRKECKAKLDALTEAWDRCKISANERGRFLETVDDDDPLEAQKLYEREIERLDRYYERRRAVLQLVEQWEENWEAKLDLESREADPSRYFNRGGLLLKEEKEKRAIGRRLGKLRQSIENELDDWSRHHPGETILIDDVPVMESLERKESCYAQVKEEEKKARQLLKKALQENEEQYGSSSNRANRQFKTPCKSRPGSRTPVSAFRTPTNPRRPVPQLVIRSPSCSCLPESATMVNLPPILPPSASLETLGTQPSSYGQFVVDLRSLSGNQMSSFISASSSPDLP</sequence>
<feature type="region of interest" description="Disordered" evidence="1">
    <location>
        <begin position="408"/>
        <end position="453"/>
    </location>
</feature>
<feature type="compositionally biased region" description="Polar residues" evidence="1">
    <location>
        <begin position="412"/>
        <end position="424"/>
    </location>
</feature>
<evidence type="ECO:0000313" key="2">
    <source>
        <dbReference type="Proteomes" id="UP000046395"/>
    </source>
</evidence>
<reference evidence="3" key="3">
    <citation type="submission" date="2019-12" db="UniProtKB">
        <authorList>
            <consortium name="WormBaseParasite"/>
        </authorList>
    </citation>
    <scope>IDENTIFICATION</scope>
</reference>
<dbReference type="AlphaFoldDB" id="A0A5S6QW26"/>
<dbReference type="WBParaSite" id="TMUE_3000011092.4">
    <property type="protein sequence ID" value="TMUE_3000011092.4"/>
    <property type="gene ID" value="WBGene00293405"/>
</dbReference>